<protein>
    <submittedName>
        <fullName evidence="1">Wsv324-like protein</fullName>
    </submittedName>
</protein>
<reference evidence="1" key="1">
    <citation type="journal article" date="2018" name="J. Virol.">
        <title>Crustacean Genome Exploration Reveals the Evolutionary Origin of White Spot Syndrome Virus.</title>
        <authorList>
            <person name="Kawato S."/>
            <person name="Shitara A."/>
            <person name="Wang Y."/>
            <person name="Nozaki R."/>
            <person name="Kondo H."/>
            <person name="Hirono I."/>
        </authorList>
    </citation>
    <scope>NUCLEOTIDE SEQUENCE</scope>
    <source>
        <strain evidence="1">Kochi-1</strain>
    </source>
</reference>
<organism evidence="1">
    <name type="scientific">Sesarmops intermedium nimavirus</name>
    <dbReference type="NCBI Taxonomy" id="2133796"/>
    <lineage>
        <taxon>Viruses</taxon>
        <taxon>Viruses incertae sedis</taxon>
        <taxon>Naldaviricetes</taxon>
        <taxon>Nimaviridae</taxon>
    </lineage>
</organism>
<comment type="caution">
    <text evidence="1">The sequence shown here is derived from an EMBL/GenBank/DDBJ whole genome shotgun (WGS) entry which is preliminary data.</text>
</comment>
<accession>A0A401IPR8</accession>
<evidence type="ECO:0000313" key="1">
    <source>
        <dbReference type="EMBL" id="GBG35590.1"/>
    </source>
</evidence>
<dbReference type="EMBL" id="BFCG01000003">
    <property type="protein sequence ID" value="GBG35590.1"/>
    <property type="molecule type" value="Genomic_DNA"/>
</dbReference>
<sequence>MDDLPFLAKVVETQQHTAARCSPIIRTNMVYREQHPMVEGGRKELAVYLLSMDSELMKKASGIYTPSVPVICNVNCNIWKFVSCTNMARK</sequence>
<name>A0A401IPR8_9VIRU</name>
<proteinExistence type="predicted"/>